<evidence type="ECO:0000313" key="2">
    <source>
        <dbReference type="Proteomes" id="UP000735302"/>
    </source>
</evidence>
<evidence type="ECO:0000313" key="1">
    <source>
        <dbReference type="EMBL" id="GFO46153.1"/>
    </source>
</evidence>
<accession>A0AAV4DPC0</accession>
<dbReference type="AlphaFoldDB" id="A0AAV4DPC0"/>
<protein>
    <submittedName>
        <fullName evidence="1">Uncharacterized protein</fullName>
    </submittedName>
</protein>
<comment type="caution">
    <text evidence="1">The sequence shown here is derived from an EMBL/GenBank/DDBJ whole genome shotgun (WGS) entry which is preliminary data.</text>
</comment>
<gene>
    <name evidence="1" type="ORF">PoB_007265800</name>
</gene>
<sequence length="97" mass="10300">MFSTVEEWSGILCTASPQQGDLRLSGPLSGQGAGGGARTRVPADLRAGTLSTVPPTAPHQWLPNIFSKISSSDTTQFIKLSMASERIVFLSPSLFHV</sequence>
<organism evidence="1 2">
    <name type="scientific">Plakobranchus ocellatus</name>
    <dbReference type="NCBI Taxonomy" id="259542"/>
    <lineage>
        <taxon>Eukaryota</taxon>
        <taxon>Metazoa</taxon>
        <taxon>Spiralia</taxon>
        <taxon>Lophotrochozoa</taxon>
        <taxon>Mollusca</taxon>
        <taxon>Gastropoda</taxon>
        <taxon>Heterobranchia</taxon>
        <taxon>Euthyneura</taxon>
        <taxon>Panpulmonata</taxon>
        <taxon>Sacoglossa</taxon>
        <taxon>Placobranchoidea</taxon>
        <taxon>Plakobranchidae</taxon>
        <taxon>Plakobranchus</taxon>
    </lineage>
</organism>
<proteinExistence type="predicted"/>
<reference evidence="1 2" key="1">
    <citation type="journal article" date="2021" name="Elife">
        <title>Chloroplast acquisition without the gene transfer in kleptoplastic sea slugs, Plakobranchus ocellatus.</title>
        <authorList>
            <person name="Maeda T."/>
            <person name="Takahashi S."/>
            <person name="Yoshida T."/>
            <person name="Shimamura S."/>
            <person name="Takaki Y."/>
            <person name="Nagai Y."/>
            <person name="Toyoda A."/>
            <person name="Suzuki Y."/>
            <person name="Arimoto A."/>
            <person name="Ishii H."/>
            <person name="Satoh N."/>
            <person name="Nishiyama T."/>
            <person name="Hasebe M."/>
            <person name="Maruyama T."/>
            <person name="Minagawa J."/>
            <person name="Obokata J."/>
            <person name="Shigenobu S."/>
        </authorList>
    </citation>
    <scope>NUCLEOTIDE SEQUENCE [LARGE SCALE GENOMIC DNA]</scope>
</reference>
<name>A0AAV4DPC0_9GAST</name>
<dbReference type="EMBL" id="BLXT01008169">
    <property type="protein sequence ID" value="GFO46153.1"/>
    <property type="molecule type" value="Genomic_DNA"/>
</dbReference>
<dbReference type="Proteomes" id="UP000735302">
    <property type="component" value="Unassembled WGS sequence"/>
</dbReference>
<keyword evidence="2" id="KW-1185">Reference proteome</keyword>